<keyword evidence="2" id="KW-1185">Reference proteome</keyword>
<accession>A0ABP7BTY6</accession>
<dbReference type="Proteomes" id="UP001500711">
    <property type="component" value="Unassembled WGS sequence"/>
</dbReference>
<name>A0ABP7BTY6_9PSEU</name>
<dbReference type="EMBL" id="BAABBE010000023">
    <property type="protein sequence ID" value="GAA3669613.1"/>
    <property type="molecule type" value="Genomic_DNA"/>
</dbReference>
<sequence>MAVWCLPTRAVVARFRAVEADLSKRDTGYVGVPVTAPLTELQIARQVRALNLSLGELWPHVRGRVRE</sequence>
<reference evidence="2" key="1">
    <citation type="journal article" date="2019" name="Int. J. Syst. Evol. Microbiol.">
        <title>The Global Catalogue of Microorganisms (GCM) 10K type strain sequencing project: providing services to taxonomists for standard genome sequencing and annotation.</title>
        <authorList>
            <consortium name="The Broad Institute Genomics Platform"/>
            <consortium name="The Broad Institute Genome Sequencing Center for Infectious Disease"/>
            <person name="Wu L."/>
            <person name="Ma J."/>
        </authorList>
    </citation>
    <scope>NUCLEOTIDE SEQUENCE [LARGE SCALE GENOMIC DNA]</scope>
    <source>
        <strain evidence="2">JCM 17494</strain>
    </source>
</reference>
<protein>
    <submittedName>
        <fullName evidence="1">Uncharacterized protein</fullName>
    </submittedName>
</protein>
<evidence type="ECO:0000313" key="1">
    <source>
        <dbReference type="EMBL" id="GAA3669613.1"/>
    </source>
</evidence>
<evidence type="ECO:0000313" key="2">
    <source>
        <dbReference type="Proteomes" id="UP001500711"/>
    </source>
</evidence>
<gene>
    <name evidence="1" type="ORF">GCM10022267_65410</name>
</gene>
<proteinExistence type="predicted"/>
<comment type="caution">
    <text evidence="1">The sequence shown here is derived from an EMBL/GenBank/DDBJ whole genome shotgun (WGS) entry which is preliminary data.</text>
</comment>
<organism evidence="1 2">
    <name type="scientific">Lentzea roselyniae</name>
    <dbReference type="NCBI Taxonomy" id="531940"/>
    <lineage>
        <taxon>Bacteria</taxon>
        <taxon>Bacillati</taxon>
        <taxon>Actinomycetota</taxon>
        <taxon>Actinomycetes</taxon>
        <taxon>Pseudonocardiales</taxon>
        <taxon>Pseudonocardiaceae</taxon>
        <taxon>Lentzea</taxon>
    </lineage>
</organism>